<dbReference type="Proteomes" id="UP000315949">
    <property type="component" value="Unassembled WGS sequence"/>
</dbReference>
<name>A0A5C5TTW6_9GAMM</name>
<dbReference type="InterPro" id="IPR014710">
    <property type="entry name" value="RmlC-like_jellyroll"/>
</dbReference>
<dbReference type="OrthoDB" id="9806121at2"/>
<feature type="domain" description="Cupin type-1" evidence="1">
    <location>
        <begin position="23"/>
        <end position="132"/>
    </location>
</feature>
<dbReference type="EMBL" id="VOHE01000009">
    <property type="protein sequence ID" value="TWT17136.1"/>
    <property type="molecule type" value="Genomic_DNA"/>
</dbReference>
<accession>A0A5C5TTW6</accession>
<keyword evidence="3" id="KW-1185">Reference proteome</keyword>
<evidence type="ECO:0000259" key="1">
    <source>
        <dbReference type="SMART" id="SM00835"/>
    </source>
</evidence>
<dbReference type="InterPro" id="IPR011051">
    <property type="entry name" value="RmlC_Cupin_sf"/>
</dbReference>
<proteinExistence type="predicted"/>
<dbReference type="InterPro" id="IPR053146">
    <property type="entry name" value="QDO-like"/>
</dbReference>
<dbReference type="SMART" id="SM00835">
    <property type="entry name" value="Cupin_1"/>
    <property type="match status" value="1"/>
</dbReference>
<dbReference type="AlphaFoldDB" id="A0A5C5TTW6"/>
<dbReference type="PANTHER" id="PTHR36440:SF1">
    <property type="entry name" value="PUTATIVE (AFU_ORTHOLOGUE AFUA_8G07350)-RELATED"/>
    <property type="match status" value="1"/>
</dbReference>
<sequence>MVVFGIMMPLLRGRAARFPWCDERAGRESTPCAPRRWPAGGRYAVLELNEAPGYRTPPHVHPGMDESFYVLEGTLELEVGGTTHTLAAGSYVHIPRGTPHAQGSADDLPVKLLTTFTPGGFEAFFLDRVELARTVRRGDEEFLPRMMDVVHRHGAWLQPAQ</sequence>
<evidence type="ECO:0000313" key="2">
    <source>
        <dbReference type="EMBL" id="TWT17136.1"/>
    </source>
</evidence>
<evidence type="ECO:0000313" key="3">
    <source>
        <dbReference type="Proteomes" id="UP000315949"/>
    </source>
</evidence>
<dbReference type="Gene3D" id="2.60.120.10">
    <property type="entry name" value="Jelly Rolls"/>
    <property type="match status" value="1"/>
</dbReference>
<reference evidence="2 3" key="1">
    <citation type="submission" date="2019-07" db="EMBL/GenBank/DDBJ databases">
        <title>Luteimonas sp. YD-1 nov., isolated from acidic soil.</title>
        <authorList>
            <person name="Zhou J."/>
        </authorList>
    </citation>
    <scope>NUCLEOTIDE SEQUENCE [LARGE SCALE GENOMIC DNA]</scope>
    <source>
        <strain evidence="2 3">YD-1</strain>
    </source>
</reference>
<dbReference type="InterPro" id="IPR013096">
    <property type="entry name" value="Cupin_2"/>
</dbReference>
<dbReference type="InterPro" id="IPR006045">
    <property type="entry name" value="Cupin_1"/>
</dbReference>
<dbReference type="Pfam" id="PF07883">
    <property type="entry name" value="Cupin_2"/>
    <property type="match status" value="1"/>
</dbReference>
<protein>
    <submittedName>
        <fullName evidence="2">Cupin domain-containing protein</fullName>
    </submittedName>
</protein>
<dbReference type="PANTHER" id="PTHR36440">
    <property type="entry name" value="PUTATIVE (AFU_ORTHOLOGUE AFUA_8G07350)-RELATED"/>
    <property type="match status" value="1"/>
</dbReference>
<gene>
    <name evidence="2" type="ORF">FQY79_13605</name>
</gene>
<dbReference type="SUPFAM" id="SSF51182">
    <property type="entry name" value="RmlC-like cupins"/>
    <property type="match status" value="1"/>
</dbReference>
<organism evidence="2 3">
    <name type="scientific">Luteimonas wenzhouensis</name>
    <dbReference type="NCBI Taxonomy" id="2599615"/>
    <lineage>
        <taxon>Bacteria</taxon>
        <taxon>Pseudomonadati</taxon>
        <taxon>Pseudomonadota</taxon>
        <taxon>Gammaproteobacteria</taxon>
        <taxon>Lysobacterales</taxon>
        <taxon>Lysobacteraceae</taxon>
        <taxon>Luteimonas</taxon>
    </lineage>
</organism>
<comment type="caution">
    <text evidence="2">The sequence shown here is derived from an EMBL/GenBank/DDBJ whole genome shotgun (WGS) entry which is preliminary data.</text>
</comment>